<evidence type="ECO:0000313" key="7">
    <source>
        <dbReference type="Proteomes" id="UP000730161"/>
    </source>
</evidence>
<dbReference type="PANTHER" id="PTHR43547:SF2">
    <property type="entry name" value="HYBRID SIGNAL TRANSDUCTION HISTIDINE KINASE C"/>
    <property type="match status" value="1"/>
</dbReference>
<dbReference type="OrthoDB" id="2830at2157"/>
<dbReference type="InterPro" id="IPR036890">
    <property type="entry name" value="HATPase_C_sf"/>
</dbReference>
<feature type="modified residue" description="4-aspartylphosphate" evidence="2">
    <location>
        <position position="58"/>
    </location>
</feature>
<dbReference type="AlphaFoldDB" id="A0A8J7WB24"/>
<accession>A0A8J7WB24</accession>
<dbReference type="GO" id="GO:0000155">
    <property type="term" value="F:phosphorelay sensor kinase activity"/>
    <property type="evidence" value="ECO:0007669"/>
    <property type="project" value="InterPro"/>
</dbReference>
<dbReference type="CDD" id="cd00082">
    <property type="entry name" value="HisKA"/>
    <property type="match status" value="1"/>
</dbReference>
<dbReference type="SMART" id="SM00448">
    <property type="entry name" value="REC"/>
    <property type="match status" value="1"/>
</dbReference>
<feature type="coiled-coil region" evidence="3">
    <location>
        <begin position="173"/>
        <end position="214"/>
    </location>
</feature>
<evidence type="ECO:0000256" key="3">
    <source>
        <dbReference type="SAM" id="Coils"/>
    </source>
</evidence>
<comment type="caution">
    <text evidence="6">The sequence shown here is derived from an EMBL/GenBank/DDBJ whole genome shotgun (WGS) entry which is preliminary data.</text>
</comment>
<keyword evidence="7" id="KW-1185">Reference proteome</keyword>
<keyword evidence="3" id="KW-0175">Coiled coil</keyword>
<dbReference type="PROSITE" id="PS50110">
    <property type="entry name" value="RESPONSE_REGULATORY"/>
    <property type="match status" value="1"/>
</dbReference>
<feature type="domain" description="Histidine kinase" evidence="4">
    <location>
        <begin position="228"/>
        <end position="423"/>
    </location>
</feature>
<name>A0A8J7WB24_9EURY</name>
<dbReference type="InterPro" id="IPR011006">
    <property type="entry name" value="CheY-like_superfamily"/>
</dbReference>
<protein>
    <recommendedName>
        <fullName evidence="8">Response regulator receiver sensor signal transduction histidine kinase</fullName>
    </recommendedName>
</protein>
<dbReference type="Gene3D" id="3.30.565.10">
    <property type="entry name" value="Histidine kinase-like ATPase, C-terminal domain"/>
    <property type="match status" value="1"/>
</dbReference>
<dbReference type="RefSeq" id="WP_211531384.1">
    <property type="nucleotide sequence ID" value="NZ_JWHL01000016.1"/>
</dbReference>
<reference evidence="6" key="1">
    <citation type="submission" date="2014-12" db="EMBL/GenBank/DDBJ databases">
        <authorList>
            <person name="Huang H.-H."/>
            <person name="Chen S.-C."/>
            <person name="Lai M.-C."/>
        </authorList>
    </citation>
    <scope>NUCLEOTIDE SEQUENCE</scope>
    <source>
        <strain evidence="6">K1F9705b</strain>
    </source>
</reference>
<organism evidence="6 7">
    <name type="scientific">Methanocalculus chunghsingensis</name>
    <dbReference type="NCBI Taxonomy" id="156457"/>
    <lineage>
        <taxon>Archaea</taxon>
        <taxon>Methanobacteriati</taxon>
        <taxon>Methanobacteriota</taxon>
        <taxon>Stenosarchaea group</taxon>
        <taxon>Methanomicrobia</taxon>
        <taxon>Methanomicrobiales</taxon>
        <taxon>Methanocalculaceae</taxon>
        <taxon>Methanocalculus</taxon>
    </lineage>
</organism>
<evidence type="ECO:0008006" key="8">
    <source>
        <dbReference type="Google" id="ProtNLM"/>
    </source>
</evidence>
<dbReference type="InterPro" id="IPR004358">
    <property type="entry name" value="Sig_transdc_His_kin-like_C"/>
</dbReference>
<dbReference type="PANTHER" id="PTHR43547">
    <property type="entry name" value="TWO-COMPONENT HISTIDINE KINASE"/>
    <property type="match status" value="1"/>
</dbReference>
<dbReference type="InterPro" id="IPR001789">
    <property type="entry name" value="Sig_transdc_resp-reg_receiver"/>
</dbReference>
<evidence type="ECO:0000259" key="4">
    <source>
        <dbReference type="PROSITE" id="PS50109"/>
    </source>
</evidence>
<dbReference type="EMBL" id="JWHL01000016">
    <property type="protein sequence ID" value="MBR1369650.1"/>
    <property type="molecule type" value="Genomic_DNA"/>
</dbReference>
<dbReference type="CDD" id="cd00075">
    <property type="entry name" value="HATPase"/>
    <property type="match status" value="1"/>
</dbReference>
<keyword evidence="1 2" id="KW-0597">Phosphoprotein</keyword>
<dbReference type="InterPro" id="IPR003661">
    <property type="entry name" value="HisK_dim/P_dom"/>
</dbReference>
<dbReference type="PROSITE" id="PS50109">
    <property type="entry name" value="HIS_KIN"/>
    <property type="match status" value="1"/>
</dbReference>
<dbReference type="SUPFAM" id="SSF55874">
    <property type="entry name" value="ATPase domain of HSP90 chaperone/DNA topoisomerase II/histidine kinase"/>
    <property type="match status" value="1"/>
</dbReference>
<dbReference type="Proteomes" id="UP000730161">
    <property type="component" value="Unassembled WGS sequence"/>
</dbReference>
<dbReference type="Pfam" id="PF02518">
    <property type="entry name" value="HATPase_c"/>
    <property type="match status" value="1"/>
</dbReference>
<sequence>MEHNPGDIRLLVVEDSPTQAEYIRQILLRAGYRVTTAIDGKTALTCVGVEPPDLIISDIVMPGMDGYTLCREIRDRYGIPVILLTQLFDPEDIVRGLACGAVNFIIKPFDADYLVDTVADVLSFGKMQNIISRNDEVDATFGKKTYTITAGKDQILRVLISTYATAVRKNIELQEARDELYGVNEQLQEFVEELHQANDDLQHEIDERQRIEDALIDAHEKLHLLTSITRHDIRNHITVIEGFVELASGGDGIVSPEAAFTRIREAARRIIKIIEFTGNYQEIGSCDREWLSLSDLAGDAMALIDLGGISVTASLPDLEILADPLMGTVIATIIENSIRHGKKVTTIHITAEIEKDLCIRITDDGIGIPPHKKERIFEQGYGENTGLGLFLASRILATCEFGISEIGTYGEGACFEIRIPKGRFR</sequence>
<dbReference type="Pfam" id="PF00072">
    <property type="entry name" value="Response_reg"/>
    <property type="match status" value="1"/>
</dbReference>
<dbReference type="SMART" id="SM00387">
    <property type="entry name" value="HATPase_c"/>
    <property type="match status" value="1"/>
</dbReference>
<dbReference type="Gene3D" id="1.10.287.130">
    <property type="match status" value="1"/>
</dbReference>
<dbReference type="Gene3D" id="3.40.50.2300">
    <property type="match status" value="1"/>
</dbReference>
<evidence type="ECO:0000313" key="6">
    <source>
        <dbReference type="EMBL" id="MBR1369650.1"/>
    </source>
</evidence>
<dbReference type="InterPro" id="IPR003594">
    <property type="entry name" value="HATPase_dom"/>
</dbReference>
<dbReference type="SUPFAM" id="SSF52172">
    <property type="entry name" value="CheY-like"/>
    <property type="match status" value="1"/>
</dbReference>
<evidence type="ECO:0000259" key="5">
    <source>
        <dbReference type="PROSITE" id="PS50110"/>
    </source>
</evidence>
<evidence type="ECO:0000256" key="2">
    <source>
        <dbReference type="PROSITE-ProRule" id="PRU00169"/>
    </source>
</evidence>
<dbReference type="InterPro" id="IPR005467">
    <property type="entry name" value="His_kinase_dom"/>
</dbReference>
<feature type="domain" description="Response regulatory" evidence="5">
    <location>
        <begin position="9"/>
        <end position="122"/>
    </location>
</feature>
<proteinExistence type="predicted"/>
<gene>
    <name evidence="6" type="ORF">RJ53_09250</name>
</gene>
<dbReference type="PRINTS" id="PR00344">
    <property type="entry name" value="BCTRLSENSOR"/>
</dbReference>
<evidence type="ECO:0000256" key="1">
    <source>
        <dbReference type="ARBA" id="ARBA00022553"/>
    </source>
</evidence>